<comment type="subcellular location">
    <subcellularLocation>
        <location evidence="1">Membrane</location>
        <topology evidence="1">Multi-pass membrane protein</topology>
    </subcellularLocation>
</comment>
<dbReference type="Gene3D" id="1.20.1250.20">
    <property type="entry name" value="MFS general substrate transporter like domains"/>
    <property type="match status" value="1"/>
</dbReference>
<dbReference type="PANTHER" id="PTHR43791:SF36">
    <property type="entry name" value="TRANSPORTER, PUTATIVE (AFU_ORTHOLOGUE AFUA_6G08340)-RELATED"/>
    <property type="match status" value="1"/>
</dbReference>
<evidence type="ECO:0000256" key="3">
    <source>
        <dbReference type="ARBA" id="ARBA00022692"/>
    </source>
</evidence>
<evidence type="ECO:0000256" key="6">
    <source>
        <dbReference type="SAM" id="Phobius"/>
    </source>
</evidence>
<keyword evidence="4 6" id="KW-1133">Transmembrane helix</keyword>
<gene>
    <name evidence="7" type="ORF">SBRCBS47491_009347</name>
</gene>
<evidence type="ECO:0000256" key="4">
    <source>
        <dbReference type="ARBA" id="ARBA00022989"/>
    </source>
</evidence>
<comment type="caution">
    <text evidence="7">The sequence shown here is derived from an EMBL/GenBank/DDBJ whole genome shotgun (WGS) entry which is preliminary data.</text>
</comment>
<dbReference type="SUPFAM" id="SSF103473">
    <property type="entry name" value="MFS general substrate transporter"/>
    <property type="match status" value="1"/>
</dbReference>
<name>A0ABP0CWP4_9PEZI</name>
<evidence type="ECO:0008006" key="9">
    <source>
        <dbReference type="Google" id="ProtNLM"/>
    </source>
</evidence>
<evidence type="ECO:0000313" key="7">
    <source>
        <dbReference type="EMBL" id="CAK7235589.1"/>
    </source>
</evidence>
<keyword evidence="8" id="KW-1185">Reference proteome</keyword>
<feature type="transmembrane region" description="Helical" evidence="6">
    <location>
        <begin position="324"/>
        <end position="344"/>
    </location>
</feature>
<reference evidence="7 8" key="1">
    <citation type="submission" date="2024-01" db="EMBL/GenBank/DDBJ databases">
        <authorList>
            <person name="Allen C."/>
            <person name="Tagirdzhanova G."/>
        </authorList>
    </citation>
    <scope>NUCLEOTIDE SEQUENCE [LARGE SCALE GENOMIC DNA]</scope>
</reference>
<dbReference type="PANTHER" id="PTHR43791">
    <property type="entry name" value="PERMEASE-RELATED"/>
    <property type="match status" value="1"/>
</dbReference>
<feature type="transmembrane region" description="Helical" evidence="6">
    <location>
        <begin position="131"/>
        <end position="148"/>
    </location>
</feature>
<feature type="transmembrane region" description="Helical" evidence="6">
    <location>
        <begin position="160"/>
        <end position="181"/>
    </location>
</feature>
<proteinExistence type="predicted"/>
<dbReference type="Pfam" id="PF07690">
    <property type="entry name" value="MFS_1"/>
    <property type="match status" value="1"/>
</dbReference>
<keyword evidence="5 6" id="KW-0472">Membrane</keyword>
<evidence type="ECO:0000256" key="5">
    <source>
        <dbReference type="ARBA" id="ARBA00023136"/>
    </source>
</evidence>
<dbReference type="InterPro" id="IPR036259">
    <property type="entry name" value="MFS_trans_sf"/>
</dbReference>
<feature type="transmembrane region" description="Helical" evidence="6">
    <location>
        <begin position="101"/>
        <end position="119"/>
    </location>
</feature>
<accession>A0ABP0CWP4</accession>
<evidence type="ECO:0000313" key="8">
    <source>
        <dbReference type="Proteomes" id="UP001642406"/>
    </source>
</evidence>
<feature type="transmembrane region" description="Helical" evidence="6">
    <location>
        <begin position="187"/>
        <end position="208"/>
    </location>
</feature>
<organism evidence="7 8">
    <name type="scientific">Sporothrix bragantina</name>
    <dbReference type="NCBI Taxonomy" id="671064"/>
    <lineage>
        <taxon>Eukaryota</taxon>
        <taxon>Fungi</taxon>
        <taxon>Dikarya</taxon>
        <taxon>Ascomycota</taxon>
        <taxon>Pezizomycotina</taxon>
        <taxon>Sordariomycetes</taxon>
        <taxon>Sordariomycetidae</taxon>
        <taxon>Ophiostomatales</taxon>
        <taxon>Ophiostomataceae</taxon>
        <taxon>Sporothrix</taxon>
    </lineage>
</organism>
<evidence type="ECO:0000256" key="1">
    <source>
        <dbReference type="ARBA" id="ARBA00004141"/>
    </source>
</evidence>
<evidence type="ECO:0000256" key="2">
    <source>
        <dbReference type="ARBA" id="ARBA00022448"/>
    </source>
</evidence>
<keyword evidence="3 6" id="KW-0812">Transmembrane</keyword>
<dbReference type="Proteomes" id="UP001642406">
    <property type="component" value="Unassembled WGS sequence"/>
</dbReference>
<dbReference type="InterPro" id="IPR011701">
    <property type="entry name" value="MFS"/>
</dbReference>
<sequence length="355" mass="39740">MASNDKSRAAEVELAAITTVRSEVHHLSEKVKSGDEALEILGTNYVNFTKEEEAVVRRKIDRRLMPIMLLVNGMQFIDKNTISYAGTYGIQEEIGLVGQQYSLLISIFFIAYLVAEYPTNLLMQKFPTGRYLTVNFLLWGVVLSASSSCKSFASLAVARFFLGALESCINPGLILISSSWWTKEEQAFRVPFWAAANGIFGSSLWWILPDTPAHARFLTERERVIAIERLQGNMTGIKNRHHKKEQIVEALTDIRIWLLVLCWFLHNLTGPLQSTFAGLVIKGFGFNTTDAILLNIPIAVCYAIGMLFAGTFLTTRWGHNRRFIVLLTSMAFGVSGTLVVKLIPGTQPIKLLGMW</sequence>
<feature type="transmembrane region" description="Helical" evidence="6">
    <location>
        <begin position="292"/>
        <end position="312"/>
    </location>
</feature>
<dbReference type="EMBL" id="CAWUHC010000143">
    <property type="protein sequence ID" value="CAK7235589.1"/>
    <property type="molecule type" value="Genomic_DNA"/>
</dbReference>
<keyword evidence="2" id="KW-0813">Transport</keyword>
<protein>
    <recommendedName>
        <fullName evidence="9">Major facilitator superfamily (MFS) profile domain-containing protein</fullName>
    </recommendedName>
</protein>